<dbReference type="EMBL" id="QJTC01000006">
    <property type="protein sequence ID" value="PYE78567.1"/>
    <property type="molecule type" value="Genomic_DNA"/>
</dbReference>
<proteinExistence type="predicted"/>
<sequence length="457" mass="50820">MASRDMMFPQQINEWARECATDSDNWYDGWMSQVRRLHGIEPDARLALQQTAGILKSVEDRQNPQLNLQFVPIPRFPPNLSPLAHLQHISIAGGGLQSLPESIDTLQDLRSMNLSRNPLRALPDSLANLANLNTLLIVGSPLLTALPDNLVRRDATGALQGLVNLEALTLIDTGLTALPRSVMRMSKLKTLTLSKSPIEDLPNDIDRLRQLQTLQLDSTPIAWIRPSVAQLPQLRNLSLRNCRELRSLPENIGDLQALRFLDLTGCYRLQTLPPSLAHLRPDCEIRVPPRLQAELHLLRAPAPSVTLVNPAVQARLEQIDSASQWMMDLVMSDEKNPFLHGCPPFLPAPATGDPRMTLGDIPAVRTMLTESGYMEKRNALEHNSSMRNFQTDTPLNVASLGAAVTMWRAREMAIARNPSLVEIFPHLPVDLPPNLQCPDVPRPPLALPNPQEQVTLD</sequence>
<dbReference type="AlphaFoldDB" id="A0A318SNP3"/>
<name>A0A318SNP3_9BURK</name>
<dbReference type="SMART" id="SM00369">
    <property type="entry name" value="LRR_TYP"/>
    <property type="match status" value="4"/>
</dbReference>
<dbReference type="InterPro" id="IPR003591">
    <property type="entry name" value="Leu-rich_rpt_typical-subtyp"/>
</dbReference>
<dbReference type="Gene3D" id="3.80.10.10">
    <property type="entry name" value="Ribonuclease Inhibitor"/>
    <property type="match status" value="1"/>
</dbReference>
<dbReference type="Pfam" id="PF13855">
    <property type="entry name" value="LRR_8"/>
    <property type="match status" value="1"/>
</dbReference>
<keyword evidence="1" id="KW-0433">Leucine-rich repeat</keyword>
<dbReference type="Pfam" id="PF00560">
    <property type="entry name" value="LRR_1"/>
    <property type="match status" value="2"/>
</dbReference>
<comment type="caution">
    <text evidence="4">The sequence shown here is derived from an EMBL/GenBank/DDBJ whole genome shotgun (WGS) entry which is preliminary data.</text>
</comment>
<keyword evidence="5" id="KW-1185">Reference proteome</keyword>
<dbReference type="PANTHER" id="PTHR47186">
    <property type="entry name" value="LEUCINE-RICH REPEAT-CONTAINING PROTEIN 57"/>
    <property type="match status" value="1"/>
</dbReference>
<dbReference type="Proteomes" id="UP000247540">
    <property type="component" value="Unassembled WGS sequence"/>
</dbReference>
<dbReference type="InterPro" id="IPR048490">
    <property type="entry name" value="XopL_C"/>
</dbReference>
<evidence type="ECO:0000313" key="5">
    <source>
        <dbReference type="Proteomes" id="UP000247540"/>
    </source>
</evidence>
<dbReference type="Pfam" id="PF20817">
    <property type="entry name" value="XopL_C"/>
    <property type="match status" value="1"/>
</dbReference>
<dbReference type="SUPFAM" id="SSF52058">
    <property type="entry name" value="L domain-like"/>
    <property type="match status" value="1"/>
</dbReference>
<accession>A0A318SNP3</accession>
<evidence type="ECO:0000313" key="4">
    <source>
        <dbReference type="EMBL" id="PYE78567.1"/>
    </source>
</evidence>
<dbReference type="InterPro" id="IPR001611">
    <property type="entry name" value="Leu-rich_rpt"/>
</dbReference>
<evidence type="ECO:0000256" key="2">
    <source>
        <dbReference type="ARBA" id="ARBA00022737"/>
    </source>
</evidence>
<protein>
    <recommendedName>
        <fullName evidence="3">Type III effector Xcv3220-like C-terminal domain-containing protein</fullName>
    </recommendedName>
</protein>
<organism evidence="4 5">
    <name type="scientific">Xylophilus ampelinus</name>
    <dbReference type="NCBI Taxonomy" id="54067"/>
    <lineage>
        <taxon>Bacteria</taxon>
        <taxon>Pseudomonadati</taxon>
        <taxon>Pseudomonadota</taxon>
        <taxon>Betaproteobacteria</taxon>
        <taxon>Burkholderiales</taxon>
        <taxon>Xylophilus</taxon>
    </lineage>
</organism>
<gene>
    <name evidence="4" type="ORF">DFQ15_10675</name>
</gene>
<reference evidence="4 5" key="1">
    <citation type="submission" date="2018-06" db="EMBL/GenBank/DDBJ databases">
        <title>Genomic Encyclopedia of Type Strains, Phase III (KMG-III): the genomes of soil and plant-associated and newly described type strains.</title>
        <authorList>
            <person name="Whitman W."/>
        </authorList>
    </citation>
    <scope>NUCLEOTIDE SEQUENCE [LARGE SCALE GENOMIC DNA]</scope>
    <source>
        <strain evidence="4 5">CECT 7646</strain>
    </source>
</reference>
<dbReference type="InterPro" id="IPR032675">
    <property type="entry name" value="LRR_dom_sf"/>
</dbReference>
<keyword evidence="2" id="KW-0677">Repeat</keyword>
<dbReference type="PANTHER" id="PTHR47186:SF3">
    <property type="entry name" value="OS09G0267800 PROTEIN"/>
    <property type="match status" value="1"/>
</dbReference>
<evidence type="ECO:0000259" key="3">
    <source>
        <dbReference type="Pfam" id="PF20817"/>
    </source>
</evidence>
<evidence type="ECO:0000256" key="1">
    <source>
        <dbReference type="ARBA" id="ARBA00022614"/>
    </source>
</evidence>
<feature type="domain" description="Type III effector Xcv3220-like C-terminal" evidence="3">
    <location>
        <begin position="313"/>
        <end position="373"/>
    </location>
</feature>